<proteinExistence type="predicted"/>
<name>A0ABW7QCS0_9MICO</name>
<reference evidence="2 3" key="1">
    <citation type="submission" date="2024-09" db="EMBL/GenBank/DDBJ databases">
        <authorList>
            <person name="Pan X."/>
        </authorList>
    </citation>
    <scope>NUCLEOTIDE SEQUENCE [LARGE SCALE GENOMIC DNA]</scope>
    <source>
        <strain evidence="2 3">B2969</strain>
    </source>
</reference>
<dbReference type="Proteomes" id="UP001610861">
    <property type="component" value="Unassembled WGS sequence"/>
</dbReference>
<sequence length="302" mass="31859">MAWNDQRIRGAHRLERRMIVRGDGRGSVRRPFIGVAVVTLLACLGGLASPARAASPGDDPFEPPGLDGRDTHVTLLTTHESDCTELAVVRAVTPAGARELVPPRYEPLVLVGGGLTTGRFAMWDYVCEQFSIDGQTNAPRTQISMGGIAVTTRDGERVDGAYYLVYLATDNPVLAARYRQVGLPATFTPGLSATVSDTAASPFEVSFDAPTARYAVAATAPAAPVVVPATSGLELYFEGGSGGVLLSYENKAGGSVAAQLTADYREHSILAPIIALPRLLQPVGAPFPIVRGDWDATAARQD</sequence>
<comment type="caution">
    <text evidence="2">The sequence shown here is derived from an EMBL/GenBank/DDBJ whole genome shotgun (WGS) entry which is preliminary data.</text>
</comment>
<keyword evidence="3" id="KW-1185">Reference proteome</keyword>
<evidence type="ECO:0000313" key="3">
    <source>
        <dbReference type="Proteomes" id="UP001610861"/>
    </source>
</evidence>
<accession>A0ABW7QCS0</accession>
<feature type="region of interest" description="Disordered" evidence="1">
    <location>
        <begin position="52"/>
        <end position="71"/>
    </location>
</feature>
<dbReference type="EMBL" id="JBIQWL010000011">
    <property type="protein sequence ID" value="MFH8252684.1"/>
    <property type="molecule type" value="Genomic_DNA"/>
</dbReference>
<gene>
    <name evidence="2" type="ORF">ACH3VR_20115</name>
</gene>
<protein>
    <submittedName>
        <fullName evidence="2">Uncharacterized protein</fullName>
    </submittedName>
</protein>
<organism evidence="2 3">
    <name type="scientific">Microbacterium alkaliflavum</name>
    <dbReference type="NCBI Taxonomy" id="3248839"/>
    <lineage>
        <taxon>Bacteria</taxon>
        <taxon>Bacillati</taxon>
        <taxon>Actinomycetota</taxon>
        <taxon>Actinomycetes</taxon>
        <taxon>Micrococcales</taxon>
        <taxon>Microbacteriaceae</taxon>
        <taxon>Microbacterium</taxon>
    </lineage>
</organism>
<evidence type="ECO:0000256" key="1">
    <source>
        <dbReference type="SAM" id="MobiDB-lite"/>
    </source>
</evidence>
<dbReference type="RefSeq" id="WP_397558113.1">
    <property type="nucleotide sequence ID" value="NZ_JBIQWL010000011.1"/>
</dbReference>
<evidence type="ECO:0000313" key="2">
    <source>
        <dbReference type="EMBL" id="MFH8252684.1"/>
    </source>
</evidence>